<dbReference type="SUPFAM" id="SSF54736">
    <property type="entry name" value="ClpS-like"/>
    <property type="match status" value="1"/>
</dbReference>
<dbReference type="EMBL" id="LAZR01018270">
    <property type="protein sequence ID" value="KKL97027.1"/>
    <property type="molecule type" value="Genomic_DNA"/>
</dbReference>
<evidence type="ECO:0000313" key="2">
    <source>
        <dbReference type="EMBL" id="KKL97027.1"/>
    </source>
</evidence>
<dbReference type="InterPro" id="IPR003769">
    <property type="entry name" value="ClpS_core"/>
</dbReference>
<name>A0A0F9JD99_9ZZZZ</name>
<reference evidence="2" key="1">
    <citation type="journal article" date="2015" name="Nature">
        <title>Complex archaea that bridge the gap between prokaryotes and eukaryotes.</title>
        <authorList>
            <person name="Spang A."/>
            <person name="Saw J.H."/>
            <person name="Jorgensen S.L."/>
            <person name="Zaremba-Niedzwiedzka K."/>
            <person name="Martijn J."/>
            <person name="Lind A.E."/>
            <person name="van Eijk R."/>
            <person name="Schleper C."/>
            <person name="Guy L."/>
            <person name="Ettema T.J."/>
        </authorList>
    </citation>
    <scope>NUCLEOTIDE SEQUENCE</scope>
</reference>
<dbReference type="GO" id="GO:0030163">
    <property type="term" value="P:protein catabolic process"/>
    <property type="evidence" value="ECO:0007669"/>
    <property type="project" value="InterPro"/>
</dbReference>
<organism evidence="2">
    <name type="scientific">marine sediment metagenome</name>
    <dbReference type="NCBI Taxonomy" id="412755"/>
    <lineage>
        <taxon>unclassified sequences</taxon>
        <taxon>metagenomes</taxon>
        <taxon>ecological metagenomes</taxon>
    </lineage>
</organism>
<evidence type="ECO:0000259" key="1">
    <source>
        <dbReference type="Pfam" id="PF02617"/>
    </source>
</evidence>
<dbReference type="AlphaFoldDB" id="A0A0F9JD99"/>
<feature type="domain" description="Adaptor protein ClpS core" evidence="1">
    <location>
        <begin position="25"/>
        <end position="98"/>
    </location>
</feature>
<protein>
    <recommendedName>
        <fullName evidence="1">Adaptor protein ClpS core domain-containing protein</fullName>
    </recommendedName>
</protein>
<dbReference type="InterPro" id="IPR014719">
    <property type="entry name" value="Ribosomal_bL12_C/ClpS-like"/>
</dbReference>
<sequence>MKADDVIDRGPEVIVAEPKTRLKPKRPKSYMCVLHNDDFTDGEALVDLISKYFKHDQQTAIQIVIRAHEDGSSPCGGPYGRDVAETRAHLAMKSAEQHPSIGGGPAPLLISVEQVT</sequence>
<dbReference type="Gene3D" id="3.30.1390.10">
    <property type="match status" value="1"/>
</dbReference>
<accession>A0A0F9JD99</accession>
<proteinExistence type="predicted"/>
<gene>
    <name evidence="2" type="ORF">LCGC14_1838590</name>
</gene>
<comment type="caution">
    <text evidence="2">The sequence shown here is derived from an EMBL/GenBank/DDBJ whole genome shotgun (WGS) entry which is preliminary data.</text>
</comment>
<dbReference type="Pfam" id="PF02617">
    <property type="entry name" value="ClpS"/>
    <property type="match status" value="1"/>
</dbReference>